<protein>
    <submittedName>
        <fullName evidence="2">Uncharacterized protein</fullName>
    </submittedName>
</protein>
<feature type="compositionally biased region" description="Basic and acidic residues" evidence="1">
    <location>
        <begin position="1"/>
        <end position="20"/>
    </location>
</feature>
<evidence type="ECO:0000256" key="1">
    <source>
        <dbReference type="SAM" id="MobiDB-lite"/>
    </source>
</evidence>
<name>A0AAE4C946_9ACTN</name>
<keyword evidence="3" id="KW-1185">Reference proteome</keyword>
<organism evidence="2 3">
    <name type="scientific">Catenuloplanes atrovinosus</name>
    <dbReference type="NCBI Taxonomy" id="137266"/>
    <lineage>
        <taxon>Bacteria</taxon>
        <taxon>Bacillati</taxon>
        <taxon>Actinomycetota</taxon>
        <taxon>Actinomycetes</taxon>
        <taxon>Micromonosporales</taxon>
        <taxon>Micromonosporaceae</taxon>
        <taxon>Catenuloplanes</taxon>
    </lineage>
</organism>
<reference evidence="2" key="1">
    <citation type="submission" date="2023-07" db="EMBL/GenBank/DDBJ databases">
        <title>Sequencing the genomes of 1000 actinobacteria strains.</title>
        <authorList>
            <person name="Klenk H.-P."/>
        </authorList>
    </citation>
    <scope>NUCLEOTIDE SEQUENCE</scope>
    <source>
        <strain evidence="2">DSM 44707</strain>
    </source>
</reference>
<gene>
    <name evidence="2" type="ORF">J2S41_002130</name>
</gene>
<feature type="compositionally biased region" description="Basic and acidic residues" evidence="1">
    <location>
        <begin position="49"/>
        <end position="62"/>
    </location>
</feature>
<dbReference type="Proteomes" id="UP001183643">
    <property type="component" value="Unassembled WGS sequence"/>
</dbReference>
<evidence type="ECO:0000313" key="2">
    <source>
        <dbReference type="EMBL" id="MDR7275352.1"/>
    </source>
</evidence>
<feature type="region of interest" description="Disordered" evidence="1">
    <location>
        <begin position="1"/>
        <end position="72"/>
    </location>
</feature>
<proteinExistence type="predicted"/>
<comment type="caution">
    <text evidence="2">The sequence shown here is derived from an EMBL/GenBank/DDBJ whole genome shotgun (WGS) entry which is preliminary data.</text>
</comment>
<dbReference type="AlphaFoldDB" id="A0AAE4C946"/>
<accession>A0AAE4C946</accession>
<dbReference type="EMBL" id="JAVDYB010000001">
    <property type="protein sequence ID" value="MDR7275352.1"/>
    <property type="molecule type" value="Genomic_DNA"/>
</dbReference>
<dbReference type="RefSeq" id="WP_310366215.1">
    <property type="nucleotide sequence ID" value="NZ_JAVDYB010000001.1"/>
</dbReference>
<evidence type="ECO:0000313" key="3">
    <source>
        <dbReference type="Proteomes" id="UP001183643"/>
    </source>
</evidence>
<sequence length="72" mass="7628">MSTSAEERPDGVWRDEERLPLSELAAAVATSPADGQTDDPTGNDAGIEDVDRERGGNDRALRTDFTGPTGPN</sequence>